<reference evidence="3 4" key="1">
    <citation type="submission" date="2020-08" db="EMBL/GenBank/DDBJ databases">
        <title>Whole genome shotgun sequence of Actinoplanes ianthinogenes NBRC 13996.</title>
        <authorList>
            <person name="Komaki H."/>
            <person name="Tamura T."/>
        </authorList>
    </citation>
    <scope>NUCLEOTIDE SEQUENCE [LARGE SCALE GENOMIC DNA]</scope>
    <source>
        <strain evidence="3 4">NBRC 13996</strain>
    </source>
</reference>
<dbReference type="SUPFAM" id="SSF47090">
    <property type="entry name" value="PGBD-like"/>
    <property type="match status" value="1"/>
</dbReference>
<dbReference type="InterPro" id="IPR036365">
    <property type="entry name" value="PGBD-like_sf"/>
</dbReference>
<feature type="region of interest" description="Disordered" evidence="1">
    <location>
        <begin position="192"/>
        <end position="227"/>
    </location>
</feature>
<evidence type="ECO:0000256" key="1">
    <source>
        <dbReference type="SAM" id="MobiDB-lite"/>
    </source>
</evidence>
<protein>
    <recommendedName>
        <fullName evidence="2">Peptidoglycan binding-like domain-containing protein</fullName>
    </recommendedName>
</protein>
<dbReference type="InterPro" id="IPR036366">
    <property type="entry name" value="PGBDSf"/>
</dbReference>
<proteinExistence type="predicted"/>
<dbReference type="InterPro" id="IPR002477">
    <property type="entry name" value="Peptidoglycan-bd-like"/>
</dbReference>
<evidence type="ECO:0000313" key="3">
    <source>
        <dbReference type="EMBL" id="BCJ41684.1"/>
    </source>
</evidence>
<gene>
    <name evidence="3" type="ORF">Aiant_23410</name>
</gene>
<dbReference type="Proteomes" id="UP000676967">
    <property type="component" value="Chromosome"/>
</dbReference>
<sequence>MPGKDPLTTAPANLKAVRSLLLDHLDIHENSSAYPTDLDPLEVGIVGDTAHVKNGNSYHLGLPEQAKTGYAATESSRDKASLSAYASALDVGYFSITVKGKTHTLRTFSAWLVAECKKGASDTLDIREVIYSLDGRTVHRWDRLGRRTSGDSSHTFHTHISFFRDATKAGRDLTALFKRYLISIGLIAGPKPAPAPAPAKPSAPKPPAGLPKRTLGSRQLKKGSKGTDVWEAQRLLNAKGAKLTTDGDFGPATEKAVRAFQRAKKLDDDGIIGPHTLAALRKK</sequence>
<name>A0ABM7LR31_9ACTN</name>
<feature type="compositionally biased region" description="Pro residues" evidence="1">
    <location>
        <begin position="192"/>
        <end position="209"/>
    </location>
</feature>
<dbReference type="EMBL" id="AP023356">
    <property type="protein sequence ID" value="BCJ41684.1"/>
    <property type="molecule type" value="Genomic_DNA"/>
</dbReference>
<dbReference type="Gene3D" id="1.10.101.10">
    <property type="entry name" value="PGBD-like superfamily/PGBD"/>
    <property type="match status" value="1"/>
</dbReference>
<evidence type="ECO:0000313" key="4">
    <source>
        <dbReference type="Proteomes" id="UP000676967"/>
    </source>
</evidence>
<dbReference type="Pfam" id="PF01471">
    <property type="entry name" value="PG_binding_1"/>
    <property type="match status" value="1"/>
</dbReference>
<keyword evidence="4" id="KW-1185">Reference proteome</keyword>
<feature type="domain" description="Peptidoglycan binding-like" evidence="2">
    <location>
        <begin position="226"/>
        <end position="280"/>
    </location>
</feature>
<organism evidence="3 4">
    <name type="scientific">Actinoplanes ianthinogenes</name>
    <dbReference type="NCBI Taxonomy" id="122358"/>
    <lineage>
        <taxon>Bacteria</taxon>
        <taxon>Bacillati</taxon>
        <taxon>Actinomycetota</taxon>
        <taxon>Actinomycetes</taxon>
        <taxon>Micromonosporales</taxon>
        <taxon>Micromonosporaceae</taxon>
        <taxon>Actinoplanes</taxon>
    </lineage>
</organism>
<accession>A0ABM7LR31</accession>
<evidence type="ECO:0000259" key="2">
    <source>
        <dbReference type="Pfam" id="PF01471"/>
    </source>
</evidence>